<comment type="caution">
    <text evidence="2">The sequence shown here is derived from an EMBL/GenBank/DDBJ whole genome shotgun (WGS) entry which is preliminary data.</text>
</comment>
<evidence type="ECO:0000313" key="2">
    <source>
        <dbReference type="EMBL" id="GIG92712.1"/>
    </source>
</evidence>
<evidence type="ECO:0000256" key="1">
    <source>
        <dbReference type="SAM" id="MobiDB-lite"/>
    </source>
</evidence>
<dbReference type="Proteomes" id="UP000646749">
    <property type="component" value="Unassembled WGS sequence"/>
</dbReference>
<dbReference type="EMBL" id="BONW01000046">
    <property type="protein sequence ID" value="GIG92712.1"/>
    <property type="molecule type" value="Genomic_DNA"/>
</dbReference>
<evidence type="ECO:0000313" key="3">
    <source>
        <dbReference type="Proteomes" id="UP000646749"/>
    </source>
</evidence>
<gene>
    <name evidence="2" type="ORF">Pen02_76480</name>
</gene>
<name>A0ABQ4EDB0_9ACTN</name>
<evidence type="ECO:0008006" key="4">
    <source>
        <dbReference type="Google" id="ProtNLM"/>
    </source>
</evidence>
<protein>
    <recommendedName>
        <fullName evidence="4">DUF222 domain-containing protein</fullName>
    </recommendedName>
</protein>
<dbReference type="RefSeq" id="WP_203871043.1">
    <property type="nucleotide sequence ID" value="NZ_BONW01000046.1"/>
</dbReference>
<keyword evidence="3" id="KW-1185">Reference proteome</keyword>
<feature type="compositionally biased region" description="Basic and acidic residues" evidence="1">
    <location>
        <begin position="1"/>
        <end position="10"/>
    </location>
</feature>
<accession>A0ABQ4EDB0</accession>
<proteinExistence type="predicted"/>
<sequence length="93" mass="10333">MIHRSFDQPERPPTTPAPQHQRLAAELAACQQALCDIQGRLADARHRLALISKIARDDARCRRAPTVSWAAVRAALYAQPDTLDRIGADLPLR</sequence>
<organism evidence="2 3">
    <name type="scientific">Plantactinospora endophytica</name>
    <dbReference type="NCBI Taxonomy" id="673535"/>
    <lineage>
        <taxon>Bacteria</taxon>
        <taxon>Bacillati</taxon>
        <taxon>Actinomycetota</taxon>
        <taxon>Actinomycetes</taxon>
        <taxon>Micromonosporales</taxon>
        <taxon>Micromonosporaceae</taxon>
        <taxon>Plantactinospora</taxon>
    </lineage>
</organism>
<feature type="region of interest" description="Disordered" evidence="1">
    <location>
        <begin position="1"/>
        <end position="21"/>
    </location>
</feature>
<reference evidence="2 3" key="1">
    <citation type="submission" date="2021-01" db="EMBL/GenBank/DDBJ databases">
        <title>Whole genome shotgun sequence of Plantactinospora endophytica NBRC 110450.</title>
        <authorList>
            <person name="Komaki H."/>
            <person name="Tamura T."/>
        </authorList>
    </citation>
    <scope>NUCLEOTIDE SEQUENCE [LARGE SCALE GENOMIC DNA]</scope>
    <source>
        <strain evidence="2 3">NBRC 110450</strain>
    </source>
</reference>